<keyword evidence="7" id="KW-0568">Pathogenesis-related protein</keyword>
<evidence type="ECO:0000313" key="11">
    <source>
        <dbReference type="Proteomes" id="UP000794436"/>
    </source>
</evidence>
<comment type="similarity">
    <text evidence="2">Belongs to the MLO family.</text>
</comment>
<dbReference type="InterPro" id="IPR004326">
    <property type="entry name" value="Mlo"/>
</dbReference>
<keyword evidence="3 9" id="KW-0812">Transmembrane</keyword>
<feature type="transmembrane region" description="Helical" evidence="9">
    <location>
        <begin position="147"/>
        <end position="166"/>
    </location>
</feature>
<evidence type="ECO:0000256" key="9">
    <source>
        <dbReference type="SAM" id="Phobius"/>
    </source>
</evidence>
<dbReference type="Proteomes" id="UP000794436">
    <property type="component" value="Unassembled WGS sequence"/>
</dbReference>
<keyword evidence="4" id="KW-0611">Plant defense</keyword>
<keyword evidence="5 9" id="KW-1133">Transmembrane helix</keyword>
<proteinExistence type="inferred from homology"/>
<evidence type="ECO:0008006" key="12">
    <source>
        <dbReference type="Google" id="ProtNLM"/>
    </source>
</evidence>
<sequence length="779" mass="88981">MSGWRRRRKLWKWRNDGCKLTPQATKRRGQGGVAQPLLLLLALVSSPFQNVTAHDMLRGPAVILEEPLPLRRLGEDATNSSNVCHNPGSFLGVGNVDCLHDNLGTAIFLIGIIIVVSILFERGIHAVRRAIACPQLKKIVNRIFEEVMIMGFISMVIFTLNTSGLMKRLQFKFDDHLSVADRLHFYEFFHYIVFLTMIYFILIVLLLLFIGTVVPKLIWEMKNPDEVNSDSEEETSNMDEEDLVNAGADKPNDEDEDVDTLGISDDRFSRRDYASGNSWMIRQSALRARANSGMDLVQGSRAYALLLQRYQREGWGFRFNLRKQWNLWRSFEILAYNICQHRSGYIYKNPAEMERLFDVSMKRRRDGRWKKMTYEQYHVLCMRNMLFNISHLHYSSFFILLVIAVVPVLYPAYDHWIFIAVGGSLLFVNVVILVKVLRILRGIVDDRLRIITDRDIQRRMIRASREAMLDQPKRRSLRVVALSVRAVIRMQMSALCHQQLHFHNDRFWFNSPRFLLRLFHFATIGQAFYLVWFSLVEWQTVAAQDSGFYLIPIMVLLPFTALCVITPLTMPSLVLVLSLTGIFVDLNGKDPESGHRPTQNETKTRIRLMRRSFLRSHYTDNDELQLPPQKSPSVNSPHANNPTTSPSSVFLRMYDSPTAAAQHGKIQDALSPSSSRHGLADSDDGLLLSSRSACGGTLPRRSTDESTRHRRSFDLAAFQHRTPHTPSTPRKGSVDMGYQFGSPQATNAAEPRSEIAASSAVPSPAFKNYCSKYGGYPDI</sequence>
<feature type="region of interest" description="Disordered" evidence="8">
    <location>
        <begin position="620"/>
        <end position="734"/>
    </location>
</feature>
<evidence type="ECO:0000313" key="10">
    <source>
        <dbReference type="EMBL" id="TMW56002.1"/>
    </source>
</evidence>
<dbReference type="GO" id="GO:0016020">
    <property type="term" value="C:membrane"/>
    <property type="evidence" value="ECO:0007669"/>
    <property type="project" value="UniProtKB-SubCell"/>
</dbReference>
<dbReference type="GO" id="GO:0006952">
    <property type="term" value="P:defense response"/>
    <property type="evidence" value="ECO:0007669"/>
    <property type="project" value="UniProtKB-KW"/>
</dbReference>
<comment type="subcellular location">
    <subcellularLocation>
        <location evidence="1">Membrane</location>
        <topology evidence="1">Multi-pass membrane protein</topology>
    </subcellularLocation>
</comment>
<evidence type="ECO:0000256" key="6">
    <source>
        <dbReference type="ARBA" id="ARBA00023136"/>
    </source>
</evidence>
<reference evidence="10" key="1">
    <citation type="submission" date="2019-03" db="EMBL/GenBank/DDBJ databases">
        <title>Long read genome sequence of the mycoparasitic Pythium oligandrum ATCC 38472 isolated from sugarbeet rhizosphere.</title>
        <authorList>
            <person name="Gaulin E."/>
        </authorList>
    </citation>
    <scope>NUCLEOTIDE SEQUENCE</scope>
    <source>
        <strain evidence="10">ATCC 38472_TT</strain>
    </source>
</reference>
<protein>
    <recommendedName>
        <fullName evidence="12">MLO-like protein</fullName>
    </recommendedName>
</protein>
<evidence type="ECO:0000256" key="5">
    <source>
        <dbReference type="ARBA" id="ARBA00022989"/>
    </source>
</evidence>
<keyword evidence="6 9" id="KW-0472">Membrane</keyword>
<evidence type="ECO:0000256" key="7">
    <source>
        <dbReference type="ARBA" id="ARBA00023265"/>
    </source>
</evidence>
<dbReference type="PANTHER" id="PTHR31942:SF52">
    <property type="entry name" value="MLO-LIKE PROTEIN 1"/>
    <property type="match status" value="1"/>
</dbReference>
<feature type="compositionally biased region" description="Acidic residues" evidence="8">
    <location>
        <begin position="227"/>
        <end position="243"/>
    </location>
</feature>
<feature type="transmembrane region" description="Helical" evidence="9">
    <location>
        <begin position="392"/>
        <end position="410"/>
    </location>
</feature>
<feature type="transmembrane region" description="Helical" evidence="9">
    <location>
        <begin position="514"/>
        <end position="535"/>
    </location>
</feature>
<organism evidence="10 11">
    <name type="scientific">Pythium oligandrum</name>
    <name type="common">Mycoparasitic fungus</name>
    <dbReference type="NCBI Taxonomy" id="41045"/>
    <lineage>
        <taxon>Eukaryota</taxon>
        <taxon>Sar</taxon>
        <taxon>Stramenopiles</taxon>
        <taxon>Oomycota</taxon>
        <taxon>Peronosporomycetes</taxon>
        <taxon>Pythiales</taxon>
        <taxon>Pythiaceae</taxon>
        <taxon>Pythium</taxon>
    </lineage>
</organism>
<gene>
    <name evidence="10" type="ORF">Poli38472_008650</name>
</gene>
<dbReference type="OrthoDB" id="67094at2759"/>
<evidence type="ECO:0000256" key="3">
    <source>
        <dbReference type="ARBA" id="ARBA00022692"/>
    </source>
</evidence>
<feature type="transmembrane region" description="Helical" evidence="9">
    <location>
        <begin position="416"/>
        <end position="437"/>
    </location>
</feature>
<dbReference type="EMBL" id="SPLM01000146">
    <property type="protein sequence ID" value="TMW56002.1"/>
    <property type="molecule type" value="Genomic_DNA"/>
</dbReference>
<feature type="compositionally biased region" description="Polar residues" evidence="8">
    <location>
        <begin position="631"/>
        <end position="648"/>
    </location>
</feature>
<feature type="transmembrane region" description="Helical" evidence="9">
    <location>
        <begin position="103"/>
        <end position="120"/>
    </location>
</feature>
<accession>A0A8K1C3X0</accession>
<dbReference type="PANTHER" id="PTHR31942">
    <property type="entry name" value="MLO-LIKE PROTEIN 1"/>
    <property type="match status" value="1"/>
</dbReference>
<dbReference type="AlphaFoldDB" id="A0A8K1C3X0"/>
<feature type="region of interest" description="Disordered" evidence="8">
    <location>
        <begin position="227"/>
        <end position="257"/>
    </location>
</feature>
<name>A0A8K1C3X0_PYTOL</name>
<evidence type="ECO:0000256" key="4">
    <source>
        <dbReference type="ARBA" id="ARBA00022821"/>
    </source>
</evidence>
<evidence type="ECO:0000256" key="1">
    <source>
        <dbReference type="ARBA" id="ARBA00004141"/>
    </source>
</evidence>
<evidence type="ECO:0000256" key="8">
    <source>
        <dbReference type="SAM" id="MobiDB-lite"/>
    </source>
</evidence>
<feature type="transmembrane region" description="Helical" evidence="9">
    <location>
        <begin position="188"/>
        <end position="214"/>
    </location>
</feature>
<feature type="region of interest" description="Disordered" evidence="8">
    <location>
        <begin position="741"/>
        <end position="760"/>
    </location>
</feature>
<feature type="transmembrane region" description="Helical" evidence="9">
    <location>
        <begin position="547"/>
        <end position="568"/>
    </location>
</feature>
<comment type="caution">
    <text evidence="10">The sequence shown here is derived from an EMBL/GenBank/DDBJ whole genome shotgun (WGS) entry which is preliminary data.</text>
</comment>
<evidence type="ECO:0000256" key="2">
    <source>
        <dbReference type="ARBA" id="ARBA00006574"/>
    </source>
</evidence>
<keyword evidence="11" id="KW-1185">Reference proteome</keyword>